<dbReference type="PROSITE" id="PS50865">
    <property type="entry name" value="ZF_MYND_2"/>
    <property type="match status" value="1"/>
</dbReference>
<keyword evidence="4" id="KW-0963">Cytoplasm</keyword>
<dbReference type="Gene3D" id="6.10.140.2220">
    <property type="match status" value="1"/>
</dbReference>
<dbReference type="Proteomes" id="UP000800092">
    <property type="component" value="Unassembled WGS sequence"/>
</dbReference>
<evidence type="ECO:0000256" key="8">
    <source>
        <dbReference type="ARBA" id="ARBA00025097"/>
    </source>
</evidence>
<dbReference type="AlphaFoldDB" id="A0A6A6H6S5"/>
<evidence type="ECO:0000256" key="7">
    <source>
        <dbReference type="ARBA" id="ARBA00022833"/>
    </source>
</evidence>
<feature type="compositionally biased region" description="Acidic residues" evidence="11">
    <location>
        <begin position="298"/>
        <end position="308"/>
    </location>
</feature>
<evidence type="ECO:0000256" key="9">
    <source>
        <dbReference type="ARBA" id="ARBA00031540"/>
    </source>
</evidence>
<dbReference type="GO" id="GO:0005737">
    <property type="term" value="C:cytoplasm"/>
    <property type="evidence" value="ECO:0007669"/>
    <property type="project" value="UniProtKB-SubCell"/>
</dbReference>
<evidence type="ECO:0000256" key="3">
    <source>
        <dbReference type="ARBA" id="ARBA00019873"/>
    </source>
</evidence>
<evidence type="ECO:0000256" key="5">
    <source>
        <dbReference type="ARBA" id="ARBA00022723"/>
    </source>
</evidence>
<comment type="similarity">
    <text evidence="2">Belongs to the MUB1/samB family.</text>
</comment>
<gene>
    <name evidence="13" type="ORF">EV356DRAFT_208908</name>
</gene>
<sequence length="585" mass="64840">MREVNFSIPNANKASVAITTALYDRRALDCTSTLPLINSLNNLACLTTSSARIRDILTVDGGVERLVCILKEGRSKDMMDMWKWNLAFQCLVNIGVRGSENVRTRVVEADMVPVIATILDNYIQVIEKCKAKAEEDIKRTSSRLGSSGRHFSRSGDRLGSSTGHRSERMRRQAPPPIDIPPASTLHTQEVPPTEGNGLPAFSLSSPPEPPGGAGRQQAGVPSMDTPESFGLRPVREVDRLPSMLAPTLPTGATSQPESPTTPGPTTTTHSNTARPSQSLGRSRRRPSIRHQVSMSGDSDGDQNDEIGSDESTSGNAAEPIVGIQNDINMQDMVDQEELLEAGATPVALTNQDPLENNESETFNITHRSADGSIINPATTQTNAAIGMSPVQPPVNVINATPPAMQGNWYPRFINDRAATASFLAAMPRDEDVLMSLQLLAYVSKYCNLRSYFQQSHLVPRLKIGADLAVLDGETPPSNTRSEEEWDEEYLLPNDFNIFPLVEKFTVRHHSQDMQYWAGVVMRNLCRKDDARGGIRQCAWYQCGKWEEYTRQFAKCRRCRRTKYCSKECQKLAWVFHRHWCIAAQQ</sequence>
<organism evidence="13 14">
    <name type="scientific">Viridothelium virens</name>
    <name type="common">Speckled blister lichen</name>
    <name type="synonym">Trypethelium virens</name>
    <dbReference type="NCBI Taxonomy" id="1048519"/>
    <lineage>
        <taxon>Eukaryota</taxon>
        <taxon>Fungi</taxon>
        <taxon>Dikarya</taxon>
        <taxon>Ascomycota</taxon>
        <taxon>Pezizomycotina</taxon>
        <taxon>Dothideomycetes</taxon>
        <taxon>Dothideomycetes incertae sedis</taxon>
        <taxon>Trypetheliales</taxon>
        <taxon>Trypetheliaceae</taxon>
        <taxon>Viridothelium</taxon>
    </lineage>
</organism>
<dbReference type="FunFam" id="6.10.140.2220:FF:000003">
    <property type="entry name" value="MYND-type zinc finger protein"/>
    <property type="match status" value="1"/>
</dbReference>
<dbReference type="SUPFAM" id="SSF144232">
    <property type="entry name" value="HIT/MYND zinc finger-like"/>
    <property type="match status" value="1"/>
</dbReference>
<comment type="subcellular location">
    <subcellularLocation>
        <location evidence="1">Cytoplasm</location>
    </subcellularLocation>
</comment>
<feature type="region of interest" description="Disordered" evidence="11">
    <location>
        <begin position="136"/>
        <end position="229"/>
    </location>
</feature>
<name>A0A6A6H6S5_VIRVR</name>
<dbReference type="SUPFAM" id="SSF48371">
    <property type="entry name" value="ARM repeat"/>
    <property type="match status" value="1"/>
</dbReference>
<evidence type="ECO:0000259" key="12">
    <source>
        <dbReference type="PROSITE" id="PS50865"/>
    </source>
</evidence>
<evidence type="ECO:0000256" key="10">
    <source>
        <dbReference type="PROSITE-ProRule" id="PRU00134"/>
    </source>
</evidence>
<feature type="compositionally biased region" description="Low complexity" evidence="11">
    <location>
        <begin position="253"/>
        <end position="272"/>
    </location>
</feature>
<dbReference type="PANTHER" id="PTHR47442:SF1">
    <property type="entry name" value="MYND-TYPE ZINC FINGER PROTEIN MUB1"/>
    <property type="match status" value="1"/>
</dbReference>
<proteinExistence type="inferred from homology"/>
<dbReference type="Pfam" id="PF01753">
    <property type="entry name" value="zf-MYND"/>
    <property type="match status" value="1"/>
</dbReference>
<protein>
    <recommendedName>
        <fullName evidence="3">MYND-type zinc finger protein samB</fullName>
    </recommendedName>
    <alternativeName>
        <fullName evidence="9">Suppressor of anucleate metulae protein B</fullName>
    </alternativeName>
</protein>
<keyword evidence="6 10" id="KW-0863">Zinc-finger</keyword>
<evidence type="ECO:0000256" key="2">
    <source>
        <dbReference type="ARBA" id="ARBA00010655"/>
    </source>
</evidence>
<comment type="function">
    <text evidence="8">Involved in determination of the onset of polarized growth and morphogenesis. Plays a role in the regulation of branching in hyphae and spore formation.</text>
</comment>
<feature type="region of interest" description="Disordered" evidence="11">
    <location>
        <begin position="244"/>
        <end position="318"/>
    </location>
</feature>
<dbReference type="GO" id="GO:0006511">
    <property type="term" value="P:ubiquitin-dependent protein catabolic process"/>
    <property type="evidence" value="ECO:0007669"/>
    <property type="project" value="TreeGrafter"/>
</dbReference>
<evidence type="ECO:0000313" key="14">
    <source>
        <dbReference type="Proteomes" id="UP000800092"/>
    </source>
</evidence>
<dbReference type="GO" id="GO:0008270">
    <property type="term" value="F:zinc ion binding"/>
    <property type="evidence" value="ECO:0007669"/>
    <property type="project" value="UniProtKB-KW"/>
</dbReference>
<reference evidence="13" key="1">
    <citation type="journal article" date="2020" name="Stud. Mycol.">
        <title>101 Dothideomycetes genomes: a test case for predicting lifestyles and emergence of pathogens.</title>
        <authorList>
            <person name="Haridas S."/>
            <person name="Albert R."/>
            <person name="Binder M."/>
            <person name="Bloem J."/>
            <person name="Labutti K."/>
            <person name="Salamov A."/>
            <person name="Andreopoulos B."/>
            <person name="Baker S."/>
            <person name="Barry K."/>
            <person name="Bills G."/>
            <person name="Bluhm B."/>
            <person name="Cannon C."/>
            <person name="Castanera R."/>
            <person name="Culley D."/>
            <person name="Daum C."/>
            <person name="Ezra D."/>
            <person name="Gonzalez J."/>
            <person name="Henrissat B."/>
            <person name="Kuo A."/>
            <person name="Liang C."/>
            <person name="Lipzen A."/>
            <person name="Lutzoni F."/>
            <person name="Magnuson J."/>
            <person name="Mondo S."/>
            <person name="Nolan M."/>
            <person name="Ohm R."/>
            <person name="Pangilinan J."/>
            <person name="Park H.-J."/>
            <person name="Ramirez L."/>
            <person name="Alfaro M."/>
            <person name="Sun H."/>
            <person name="Tritt A."/>
            <person name="Yoshinaga Y."/>
            <person name="Zwiers L.-H."/>
            <person name="Turgeon B."/>
            <person name="Goodwin S."/>
            <person name="Spatafora J."/>
            <person name="Crous P."/>
            <person name="Grigoriev I."/>
        </authorList>
    </citation>
    <scope>NUCLEOTIDE SEQUENCE</scope>
    <source>
        <strain evidence="13">Tuck. ex Michener</strain>
    </source>
</reference>
<dbReference type="PANTHER" id="PTHR47442">
    <property type="entry name" value="MYND-TYPE ZINC FINGER PROTEIN MUB1"/>
    <property type="match status" value="1"/>
</dbReference>
<evidence type="ECO:0000256" key="1">
    <source>
        <dbReference type="ARBA" id="ARBA00004496"/>
    </source>
</evidence>
<evidence type="ECO:0000256" key="11">
    <source>
        <dbReference type="SAM" id="MobiDB-lite"/>
    </source>
</evidence>
<dbReference type="GO" id="GO:0007163">
    <property type="term" value="P:establishment or maintenance of cell polarity"/>
    <property type="evidence" value="ECO:0007669"/>
    <property type="project" value="TreeGrafter"/>
</dbReference>
<evidence type="ECO:0000256" key="4">
    <source>
        <dbReference type="ARBA" id="ARBA00022490"/>
    </source>
</evidence>
<dbReference type="OrthoDB" id="5594178at2759"/>
<dbReference type="InterPro" id="IPR002893">
    <property type="entry name" value="Znf_MYND"/>
</dbReference>
<keyword evidence="5" id="KW-0479">Metal-binding</keyword>
<evidence type="ECO:0000313" key="13">
    <source>
        <dbReference type="EMBL" id="KAF2233400.1"/>
    </source>
</evidence>
<evidence type="ECO:0000256" key="6">
    <source>
        <dbReference type="ARBA" id="ARBA00022771"/>
    </source>
</evidence>
<dbReference type="InterPro" id="IPR016024">
    <property type="entry name" value="ARM-type_fold"/>
</dbReference>
<dbReference type="GO" id="GO:1990304">
    <property type="term" value="C:MUB1-RAD6-UBR2 ubiquitin ligase complex"/>
    <property type="evidence" value="ECO:0007669"/>
    <property type="project" value="TreeGrafter"/>
</dbReference>
<feature type="domain" description="MYND-type" evidence="12">
    <location>
        <begin position="539"/>
        <end position="580"/>
    </location>
</feature>
<keyword evidence="14" id="KW-1185">Reference proteome</keyword>
<dbReference type="EMBL" id="ML991807">
    <property type="protein sequence ID" value="KAF2233400.1"/>
    <property type="molecule type" value="Genomic_DNA"/>
</dbReference>
<keyword evidence="7" id="KW-0862">Zinc</keyword>
<accession>A0A6A6H6S5</accession>
<dbReference type="InterPro" id="IPR051664">
    <property type="entry name" value="MYND-type_zinc_finger"/>
</dbReference>